<sequence length="66" mass="6658">MNVLINGVDRELADGATVADAVQVCDAPRSGVAVAVDGSVVPKTRWAEVTLRPGAAVELLTAVQGG</sequence>
<dbReference type="InterPro" id="IPR012675">
    <property type="entry name" value="Beta-grasp_dom_sf"/>
</dbReference>
<dbReference type="NCBIfam" id="TIGR01683">
    <property type="entry name" value="thiS"/>
    <property type="match status" value="1"/>
</dbReference>
<dbReference type="InterPro" id="IPR010035">
    <property type="entry name" value="Thi_S"/>
</dbReference>
<dbReference type="KEGG" id="ahg:AHOG_01885"/>
<dbReference type="Proteomes" id="UP000204221">
    <property type="component" value="Chromosome"/>
</dbReference>
<dbReference type="RefSeq" id="WP_093939819.1">
    <property type="nucleotide sequence ID" value="NZ_CP022521.1"/>
</dbReference>
<dbReference type="PANTHER" id="PTHR34472:SF1">
    <property type="entry name" value="SULFUR CARRIER PROTEIN THIS"/>
    <property type="match status" value="1"/>
</dbReference>
<dbReference type="PANTHER" id="PTHR34472">
    <property type="entry name" value="SULFUR CARRIER PROTEIN THIS"/>
    <property type="match status" value="1"/>
</dbReference>
<reference evidence="1 2" key="1">
    <citation type="submission" date="2017-07" db="EMBL/GenBank/DDBJ databases">
        <title>Complete genome sequence of Actinoalloteichus hoggarensis DSM 45943, type strain of Actinoalloteichus hoggarensis.</title>
        <authorList>
            <person name="Ruckert C."/>
            <person name="Nouioui I."/>
            <person name="Willmese J."/>
            <person name="van Wezel G."/>
            <person name="Klenk H.-P."/>
            <person name="Kalinowski J."/>
            <person name="Zotchev S.B."/>
        </authorList>
    </citation>
    <scope>NUCLEOTIDE SEQUENCE [LARGE SCALE GENOMIC DNA]</scope>
    <source>
        <strain evidence="1 2">DSM 45943</strain>
    </source>
</reference>
<name>A0A221VXQ8_9PSEU</name>
<gene>
    <name evidence="1" type="primary">thiS</name>
    <name evidence="1" type="ORF">AHOG_01885</name>
</gene>
<dbReference type="SUPFAM" id="SSF54285">
    <property type="entry name" value="MoaD/ThiS"/>
    <property type="match status" value="1"/>
</dbReference>
<dbReference type="InterPro" id="IPR003749">
    <property type="entry name" value="ThiS/MoaD-like"/>
</dbReference>
<keyword evidence="2" id="KW-1185">Reference proteome</keyword>
<dbReference type="CDD" id="cd00565">
    <property type="entry name" value="Ubl_ThiS"/>
    <property type="match status" value="1"/>
</dbReference>
<evidence type="ECO:0000313" key="1">
    <source>
        <dbReference type="EMBL" id="ASO18041.1"/>
    </source>
</evidence>
<dbReference type="Pfam" id="PF02597">
    <property type="entry name" value="ThiS"/>
    <property type="match status" value="1"/>
</dbReference>
<proteinExistence type="predicted"/>
<dbReference type="Gene3D" id="3.10.20.30">
    <property type="match status" value="1"/>
</dbReference>
<accession>A0A221VXQ8</accession>
<evidence type="ECO:0000313" key="2">
    <source>
        <dbReference type="Proteomes" id="UP000204221"/>
    </source>
</evidence>
<dbReference type="InterPro" id="IPR016155">
    <property type="entry name" value="Mopterin_synth/thiamin_S_b"/>
</dbReference>
<protein>
    <submittedName>
        <fullName evidence="1">Sulfur carrier protein ThiS</fullName>
    </submittedName>
</protein>
<organism evidence="1 2">
    <name type="scientific">Actinoalloteichus hoggarensis</name>
    <dbReference type="NCBI Taxonomy" id="1470176"/>
    <lineage>
        <taxon>Bacteria</taxon>
        <taxon>Bacillati</taxon>
        <taxon>Actinomycetota</taxon>
        <taxon>Actinomycetes</taxon>
        <taxon>Pseudonocardiales</taxon>
        <taxon>Pseudonocardiaceae</taxon>
        <taxon>Actinoalloteichus</taxon>
    </lineage>
</organism>
<dbReference type="EMBL" id="CP022521">
    <property type="protein sequence ID" value="ASO18041.1"/>
    <property type="molecule type" value="Genomic_DNA"/>
</dbReference>
<dbReference type="AlphaFoldDB" id="A0A221VXQ8"/>